<protein>
    <submittedName>
        <fullName evidence="3">Dr-family adhesin</fullName>
    </submittedName>
</protein>
<dbReference type="Gene3D" id="2.60.40.1570">
    <property type="entry name" value="Dr adhesin"/>
    <property type="match status" value="1"/>
</dbReference>
<dbReference type="InterPro" id="IPR008966">
    <property type="entry name" value="Adhesion_dom_sf"/>
</dbReference>
<accession>A0A1X3JFH8</accession>
<comment type="caution">
    <text evidence="3">The sequence shown here is derived from an EMBL/GenBank/DDBJ whole genome shotgun (WGS) entry which is preliminary data.</text>
</comment>
<evidence type="ECO:0000313" key="4">
    <source>
        <dbReference type="Proteomes" id="UP000193045"/>
    </source>
</evidence>
<dbReference type="AlphaFoldDB" id="A0A1X3JFH8"/>
<dbReference type="SUPFAM" id="SSF49401">
    <property type="entry name" value="Bacterial adhesins"/>
    <property type="match status" value="1"/>
</dbReference>
<name>A0A1X3JFH8_ECOLX</name>
<dbReference type="InterPro" id="IPR021020">
    <property type="entry name" value="Adhesin_Dr_signal_peptide"/>
</dbReference>
<dbReference type="InterPro" id="IPR006713">
    <property type="entry name" value="Adhesin_Dr"/>
</dbReference>
<proteinExistence type="predicted"/>
<sequence>MKNKTLMTMILCGTFVGTTHAAVDKHATGTYTLNVTEECAVHLTDNTESLRKTDLTEGKLLAGVGLSATGCANSKVAFSADAGNLKGTNILLKGADKTSFIPVSWETATAAGDDSHNWTATTEGIRRNSNGPWEGTIRLRVIGDQTSAKAQAYTLVLNGGTWIE</sequence>
<feature type="signal peptide" evidence="2">
    <location>
        <begin position="1"/>
        <end position="21"/>
    </location>
</feature>
<dbReference type="Proteomes" id="UP000193045">
    <property type="component" value="Unassembled WGS sequence"/>
</dbReference>
<dbReference type="Pfam" id="PF04619">
    <property type="entry name" value="Adhesin_Dr"/>
    <property type="match status" value="1"/>
</dbReference>
<dbReference type="InterPro" id="IPR037028">
    <property type="entry name" value="Dr_adhesin_sf"/>
</dbReference>
<evidence type="ECO:0000256" key="1">
    <source>
        <dbReference type="ARBA" id="ARBA00022729"/>
    </source>
</evidence>
<keyword evidence="1 2" id="KW-0732">Signal</keyword>
<gene>
    <name evidence="3" type="ORF">ECVG_05078</name>
</gene>
<organism evidence="3 4">
    <name type="scientific">Escherichia coli H386</name>
    <dbReference type="NCBI Taxonomy" id="656397"/>
    <lineage>
        <taxon>Bacteria</taxon>
        <taxon>Pseudomonadati</taxon>
        <taxon>Pseudomonadota</taxon>
        <taxon>Gammaproteobacteria</taxon>
        <taxon>Enterobacterales</taxon>
        <taxon>Enterobacteriaceae</taxon>
        <taxon>Escherichia</taxon>
    </lineage>
</organism>
<reference evidence="3 4" key="1">
    <citation type="submission" date="2010-04" db="EMBL/GenBank/DDBJ databases">
        <title>The Genome Sequence of Escherichia coli H386.</title>
        <authorList>
            <consortium name="The Broad Institute Genome Sequencing Platform"/>
            <consortium name="The Broad Institute Genome Sequencing Center for Infectious Disease"/>
            <person name="Feldgarden M."/>
            <person name="Gordon D.M."/>
            <person name="Johnson J.R."/>
            <person name="Johnston B.D."/>
            <person name="Young S."/>
            <person name="Zeng Q."/>
            <person name="Koehrsen M."/>
            <person name="Alvarado L."/>
            <person name="Berlin A.M."/>
            <person name="Borenstein D."/>
            <person name="Chapman S.B."/>
            <person name="Chen Z."/>
            <person name="Engels R."/>
            <person name="Freedman E."/>
            <person name="Gellesch M."/>
            <person name="Goldberg J."/>
            <person name="Griggs A."/>
            <person name="Gujja S."/>
            <person name="Heilman E.R."/>
            <person name="Heiman D.I."/>
            <person name="Hepburn T.A."/>
            <person name="Howarth C."/>
            <person name="Jen D."/>
            <person name="Larson L."/>
            <person name="Mehta T."/>
            <person name="Park D."/>
            <person name="Pearson M."/>
            <person name="Richards J."/>
            <person name="Roberts A."/>
            <person name="Saif S."/>
            <person name="Shea T.D."/>
            <person name="Shenoy N."/>
            <person name="Sisk P."/>
            <person name="Stolte C."/>
            <person name="Sykes S.N."/>
            <person name="Walk T."/>
            <person name="White J."/>
            <person name="Yandava C."/>
            <person name="Haas B."/>
            <person name="Henn M.R."/>
            <person name="Nusbaum C."/>
            <person name="Birren B."/>
        </authorList>
    </citation>
    <scope>NUCLEOTIDE SEQUENCE [LARGE SCALE GENOMIC DNA]</scope>
    <source>
        <strain evidence="3 4">H386</strain>
    </source>
</reference>
<dbReference type="RefSeq" id="WP_085480064.1">
    <property type="nucleotide sequence ID" value="NZ_ADJB01000059.1"/>
</dbReference>
<evidence type="ECO:0000256" key="2">
    <source>
        <dbReference type="SAM" id="SignalP"/>
    </source>
</evidence>
<dbReference type="Pfam" id="PF12393">
    <property type="entry name" value="Dr_adhesin"/>
    <property type="match status" value="1"/>
</dbReference>
<evidence type="ECO:0000313" key="3">
    <source>
        <dbReference type="EMBL" id="OSL08284.1"/>
    </source>
</evidence>
<dbReference type="EMBL" id="ADJB01000059">
    <property type="protein sequence ID" value="OSL08284.1"/>
    <property type="molecule type" value="Genomic_DNA"/>
</dbReference>
<feature type="chain" id="PRO_5012530129" evidence="2">
    <location>
        <begin position="22"/>
        <end position="164"/>
    </location>
</feature>